<evidence type="ECO:0000313" key="2">
    <source>
        <dbReference type="Proteomes" id="UP000499080"/>
    </source>
</evidence>
<dbReference type="AlphaFoldDB" id="A0A4Y2TWQ6"/>
<comment type="caution">
    <text evidence="1">The sequence shown here is derived from an EMBL/GenBank/DDBJ whole genome shotgun (WGS) entry which is preliminary data.</text>
</comment>
<keyword evidence="2" id="KW-1185">Reference proteome</keyword>
<protein>
    <submittedName>
        <fullName evidence="1">Uncharacterized protein</fullName>
    </submittedName>
</protein>
<proteinExistence type="predicted"/>
<sequence>MYRKTERLFVALFEIFLNVHTEYTVQGILNFYSSSIFGGPYNGDKPSEMLYSMHSYSNWNFGNHRQCVYTFGGLSHMLPVDKSVCTEPMRQLSFLSTTRLCTYKT</sequence>
<name>A0A4Y2TWQ6_ARAVE</name>
<reference evidence="1 2" key="1">
    <citation type="journal article" date="2019" name="Sci. Rep.">
        <title>Orb-weaving spider Araneus ventricosus genome elucidates the spidroin gene catalogue.</title>
        <authorList>
            <person name="Kono N."/>
            <person name="Nakamura H."/>
            <person name="Ohtoshi R."/>
            <person name="Moran D.A.P."/>
            <person name="Shinohara A."/>
            <person name="Yoshida Y."/>
            <person name="Fujiwara M."/>
            <person name="Mori M."/>
            <person name="Tomita M."/>
            <person name="Arakawa K."/>
        </authorList>
    </citation>
    <scope>NUCLEOTIDE SEQUENCE [LARGE SCALE GENOMIC DNA]</scope>
</reference>
<accession>A0A4Y2TWQ6</accession>
<organism evidence="1 2">
    <name type="scientific">Araneus ventricosus</name>
    <name type="common">Orbweaver spider</name>
    <name type="synonym">Epeira ventricosa</name>
    <dbReference type="NCBI Taxonomy" id="182803"/>
    <lineage>
        <taxon>Eukaryota</taxon>
        <taxon>Metazoa</taxon>
        <taxon>Ecdysozoa</taxon>
        <taxon>Arthropoda</taxon>
        <taxon>Chelicerata</taxon>
        <taxon>Arachnida</taxon>
        <taxon>Araneae</taxon>
        <taxon>Araneomorphae</taxon>
        <taxon>Entelegynae</taxon>
        <taxon>Araneoidea</taxon>
        <taxon>Araneidae</taxon>
        <taxon>Araneus</taxon>
    </lineage>
</organism>
<evidence type="ECO:0000313" key="1">
    <source>
        <dbReference type="EMBL" id="GBO05099.1"/>
    </source>
</evidence>
<dbReference type="Proteomes" id="UP000499080">
    <property type="component" value="Unassembled WGS sequence"/>
</dbReference>
<dbReference type="EMBL" id="BGPR01031837">
    <property type="protein sequence ID" value="GBO05099.1"/>
    <property type="molecule type" value="Genomic_DNA"/>
</dbReference>
<gene>
    <name evidence="1" type="ORF">AVEN_101072_1</name>
</gene>